<dbReference type="AlphaFoldDB" id="A0A0E9V8K4"/>
<accession>A0A0E9V8K4</accession>
<reference evidence="1" key="2">
    <citation type="journal article" date="2015" name="Fish Shellfish Immunol.">
        <title>Early steps in the European eel (Anguilla anguilla)-Vibrio vulnificus interaction in the gills: Role of the RtxA13 toxin.</title>
        <authorList>
            <person name="Callol A."/>
            <person name="Pajuelo D."/>
            <person name="Ebbesson L."/>
            <person name="Teles M."/>
            <person name="MacKenzie S."/>
            <person name="Amaro C."/>
        </authorList>
    </citation>
    <scope>NUCLEOTIDE SEQUENCE</scope>
</reference>
<protein>
    <submittedName>
        <fullName evidence="1">Uncharacterized protein</fullName>
    </submittedName>
</protein>
<dbReference type="EMBL" id="GBXM01034797">
    <property type="protein sequence ID" value="JAH73780.1"/>
    <property type="molecule type" value="Transcribed_RNA"/>
</dbReference>
<sequence>MGSYIIMLCSRTIITLKLDGPQHW</sequence>
<reference evidence="1" key="1">
    <citation type="submission" date="2014-11" db="EMBL/GenBank/DDBJ databases">
        <authorList>
            <person name="Amaro Gonzalez C."/>
        </authorList>
    </citation>
    <scope>NUCLEOTIDE SEQUENCE</scope>
</reference>
<proteinExistence type="predicted"/>
<organism evidence="1">
    <name type="scientific">Anguilla anguilla</name>
    <name type="common">European freshwater eel</name>
    <name type="synonym">Muraena anguilla</name>
    <dbReference type="NCBI Taxonomy" id="7936"/>
    <lineage>
        <taxon>Eukaryota</taxon>
        <taxon>Metazoa</taxon>
        <taxon>Chordata</taxon>
        <taxon>Craniata</taxon>
        <taxon>Vertebrata</taxon>
        <taxon>Euteleostomi</taxon>
        <taxon>Actinopterygii</taxon>
        <taxon>Neopterygii</taxon>
        <taxon>Teleostei</taxon>
        <taxon>Anguilliformes</taxon>
        <taxon>Anguillidae</taxon>
        <taxon>Anguilla</taxon>
    </lineage>
</organism>
<name>A0A0E9V8K4_ANGAN</name>
<evidence type="ECO:0000313" key="1">
    <source>
        <dbReference type="EMBL" id="JAH73780.1"/>
    </source>
</evidence>